<feature type="region of interest" description="Disordered" evidence="1">
    <location>
        <begin position="1"/>
        <end position="30"/>
    </location>
</feature>
<comment type="caution">
    <text evidence="2">The sequence shown here is derived from an EMBL/GenBank/DDBJ whole genome shotgun (WGS) entry which is preliminary data.</text>
</comment>
<reference evidence="2 3" key="1">
    <citation type="submission" date="2018-03" db="EMBL/GenBank/DDBJ databases">
        <title>Non-Typhoidal Salmonella genome sequencing and assembly.</title>
        <authorList>
            <person name="Matchawe C."/>
        </authorList>
    </citation>
    <scope>NUCLEOTIDE SEQUENCE [LARGE SCALE GENOMIC DNA]</scope>
    <source>
        <strain evidence="2 3">8EV</strain>
    </source>
</reference>
<feature type="non-terminal residue" evidence="2">
    <location>
        <position position="42"/>
    </location>
</feature>
<sequence length="42" mass="4390">MKNASTASGASVWDAASKNEPPVQRGLRIRHSQLLARSGALG</sequence>
<evidence type="ECO:0000256" key="1">
    <source>
        <dbReference type="SAM" id="MobiDB-lite"/>
    </source>
</evidence>
<gene>
    <name evidence="2" type="ORF">C9F10_21130</name>
</gene>
<evidence type="ECO:0000313" key="2">
    <source>
        <dbReference type="EMBL" id="TGD23390.1"/>
    </source>
</evidence>
<protein>
    <submittedName>
        <fullName evidence="2">Preprotein translocase subunit Tim44</fullName>
    </submittedName>
</protein>
<dbReference type="AlphaFoldDB" id="A0A659S062"/>
<dbReference type="Proteomes" id="UP000297989">
    <property type="component" value="Unassembled WGS sequence"/>
</dbReference>
<organism evidence="2 3">
    <name type="scientific">Salmonella enterica subsp. enterica serovar Poona</name>
    <dbReference type="NCBI Taxonomy" id="436295"/>
    <lineage>
        <taxon>Bacteria</taxon>
        <taxon>Pseudomonadati</taxon>
        <taxon>Pseudomonadota</taxon>
        <taxon>Gammaproteobacteria</taxon>
        <taxon>Enterobacterales</taxon>
        <taxon>Enterobacteriaceae</taxon>
        <taxon>Salmonella</taxon>
    </lineage>
</organism>
<accession>A0A659S062</accession>
<name>A0A659S062_SALET</name>
<evidence type="ECO:0000313" key="3">
    <source>
        <dbReference type="Proteomes" id="UP000297989"/>
    </source>
</evidence>
<dbReference type="EMBL" id="PYKK01001463">
    <property type="protein sequence ID" value="TGD23390.1"/>
    <property type="molecule type" value="Genomic_DNA"/>
</dbReference>
<proteinExistence type="predicted"/>